<dbReference type="InParanoid" id="B9RJE3"/>
<dbReference type="Proteomes" id="UP000008311">
    <property type="component" value="Unassembled WGS sequence"/>
</dbReference>
<dbReference type="EMBL" id="EQ973783">
    <property type="protein sequence ID" value="EEF48445.1"/>
    <property type="molecule type" value="Genomic_DNA"/>
</dbReference>
<proteinExistence type="predicted"/>
<gene>
    <name evidence="1" type="ORF">RCOM_1033370</name>
</gene>
<organism evidence="1 2">
    <name type="scientific">Ricinus communis</name>
    <name type="common">Castor bean</name>
    <dbReference type="NCBI Taxonomy" id="3988"/>
    <lineage>
        <taxon>Eukaryota</taxon>
        <taxon>Viridiplantae</taxon>
        <taxon>Streptophyta</taxon>
        <taxon>Embryophyta</taxon>
        <taxon>Tracheophyta</taxon>
        <taxon>Spermatophyta</taxon>
        <taxon>Magnoliopsida</taxon>
        <taxon>eudicotyledons</taxon>
        <taxon>Gunneridae</taxon>
        <taxon>Pentapetalae</taxon>
        <taxon>rosids</taxon>
        <taxon>fabids</taxon>
        <taxon>Malpighiales</taxon>
        <taxon>Euphorbiaceae</taxon>
        <taxon>Acalyphoideae</taxon>
        <taxon>Acalypheae</taxon>
        <taxon>Ricinus</taxon>
    </lineage>
</organism>
<dbReference type="AlphaFoldDB" id="B9RJE3"/>
<reference evidence="2" key="1">
    <citation type="journal article" date="2010" name="Nat. Biotechnol.">
        <title>Draft genome sequence of the oilseed species Ricinus communis.</title>
        <authorList>
            <person name="Chan A.P."/>
            <person name="Crabtree J."/>
            <person name="Zhao Q."/>
            <person name="Lorenzi H."/>
            <person name="Orvis J."/>
            <person name="Puiu D."/>
            <person name="Melake-Berhan A."/>
            <person name="Jones K.M."/>
            <person name="Redman J."/>
            <person name="Chen G."/>
            <person name="Cahoon E.B."/>
            <person name="Gedil M."/>
            <person name="Stanke M."/>
            <person name="Haas B.J."/>
            <person name="Wortman J.R."/>
            <person name="Fraser-Liggett C.M."/>
            <person name="Ravel J."/>
            <person name="Rabinowicz P.D."/>
        </authorList>
    </citation>
    <scope>NUCLEOTIDE SEQUENCE [LARGE SCALE GENOMIC DNA]</scope>
    <source>
        <strain evidence="2">cv. Hale</strain>
    </source>
</reference>
<evidence type="ECO:0000313" key="2">
    <source>
        <dbReference type="Proteomes" id="UP000008311"/>
    </source>
</evidence>
<accession>B9RJE3</accession>
<name>B9RJE3_RICCO</name>
<evidence type="ECO:0000313" key="1">
    <source>
        <dbReference type="EMBL" id="EEF48445.1"/>
    </source>
</evidence>
<sequence>MKEFMKKEASEKGVAVANEKKRKKIAVLSSGSSRSVILLKSLQIKIMEVQCA</sequence>
<keyword evidence="2" id="KW-1185">Reference proteome</keyword>
<protein>
    <submittedName>
        <fullName evidence="1">Uncharacterized protein</fullName>
    </submittedName>
</protein>